<organism evidence="3 4">
    <name type="scientific">Varroa destructor</name>
    <name type="common">Honeybee mite</name>
    <dbReference type="NCBI Taxonomy" id="109461"/>
    <lineage>
        <taxon>Eukaryota</taxon>
        <taxon>Metazoa</taxon>
        <taxon>Ecdysozoa</taxon>
        <taxon>Arthropoda</taxon>
        <taxon>Chelicerata</taxon>
        <taxon>Arachnida</taxon>
        <taxon>Acari</taxon>
        <taxon>Parasitiformes</taxon>
        <taxon>Mesostigmata</taxon>
        <taxon>Gamasina</taxon>
        <taxon>Dermanyssoidea</taxon>
        <taxon>Varroidae</taxon>
        <taxon>Varroa</taxon>
    </lineage>
</organism>
<feature type="signal peptide" evidence="1">
    <location>
        <begin position="1"/>
        <end position="24"/>
    </location>
</feature>
<dbReference type="GO" id="GO:0008061">
    <property type="term" value="F:chitin binding"/>
    <property type="evidence" value="ECO:0007669"/>
    <property type="project" value="InterPro"/>
</dbReference>
<reference evidence="3" key="1">
    <citation type="submission" date="2021-01" db="UniProtKB">
        <authorList>
            <consortium name="EnsemblMetazoa"/>
        </authorList>
    </citation>
    <scope>IDENTIFICATION</scope>
</reference>
<keyword evidence="1" id="KW-0732">Signal</keyword>
<dbReference type="GO" id="GO:0005576">
    <property type="term" value="C:extracellular region"/>
    <property type="evidence" value="ECO:0007669"/>
    <property type="project" value="TreeGrafter"/>
</dbReference>
<evidence type="ECO:0000313" key="4">
    <source>
        <dbReference type="Proteomes" id="UP000594260"/>
    </source>
</evidence>
<dbReference type="KEGG" id="vde:111250401"/>
<dbReference type="OrthoDB" id="6483592at2759"/>
<protein>
    <recommendedName>
        <fullName evidence="2">GH18 domain-containing protein</fullName>
    </recommendedName>
</protein>
<feature type="domain" description="GH18" evidence="2">
    <location>
        <begin position="197"/>
        <end position="1006"/>
    </location>
</feature>
<dbReference type="Proteomes" id="UP000594260">
    <property type="component" value="Unplaced"/>
</dbReference>
<dbReference type="GO" id="GO:0005975">
    <property type="term" value="P:carbohydrate metabolic process"/>
    <property type="evidence" value="ECO:0007669"/>
    <property type="project" value="InterPro"/>
</dbReference>
<name>A0A7M7K4Y6_VARDE</name>
<dbReference type="GO" id="GO:0006032">
    <property type="term" value="P:chitin catabolic process"/>
    <property type="evidence" value="ECO:0007669"/>
    <property type="project" value="TreeGrafter"/>
</dbReference>
<dbReference type="Gene3D" id="3.10.50.10">
    <property type="match status" value="1"/>
</dbReference>
<dbReference type="EnsemblMetazoa" id="XM_022805609">
    <property type="protein sequence ID" value="XP_022661344"/>
    <property type="gene ID" value="LOC111250401"/>
</dbReference>
<dbReference type="PANTHER" id="PTHR11177:SF317">
    <property type="entry name" value="CHITINASE 12-RELATED"/>
    <property type="match status" value="1"/>
</dbReference>
<dbReference type="InterPro" id="IPR001223">
    <property type="entry name" value="Glyco_hydro18_cat"/>
</dbReference>
<dbReference type="InterPro" id="IPR050314">
    <property type="entry name" value="Glycosyl_Hydrlase_18"/>
</dbReference>
<evidence type="ECO:0000256" key="1">
    <source>
        <dbReference type="SAM" id="SignalP"/>
    </source>
</evidence>
<dbReference type="InterPro" id="IPR011583">
    <property type="entry name" value="Chitinase_II/V-like_cat"/>
</dbReference>
<dbReference type="Gene3D" id="3.20.20.80">
    <property type="entry name" value="Glycosidases"/>
    <property type="match status" value="2"/>
</dbReference>
<accession>A0A7M7K4Y6</accession>
<sequence length="1006" mass="112495">MFRRKFLLWLLVATLTFEAIYVQAKPKQNSWQLWLPSMADIVSRLPSLTTIAAQLPSLSSLSPIQTFFSPGSGASIFGPALADFGSYISGTMPAFSDVYTSIPSWEDWNGLLPNIPRPSSIYGQLPQEIQSSLQQMWAQMNPLDVETFRRRQYQRGAMLMLGLAGFYSNYQRRYKQYRKGIEQYVEPHERKQKYTEMKRVCYYSLPQRKHGNDSLAPANIKSGLCTHLMLNDATVSAESGAVSFSYDETDDGLLQDMIGKLKDASPKILLCVGGRGPENAVGQDTTNAFQHMAHSKKKRLKFIRSSMGLVRRYGLAGVDIDWRSGAGGSHLADFFEEFRGYMEPWGNDAKNDGDKAAPLKDILLTATVQAMPWASFAPNDVRRLAKHADWINVRAFDDSSQHVATPQYGAPLFKLRDGRQRNPNAAHSVMAWTVRGIPHHKLVLGVPLFGRSYHVMPQPGFEHAVPATLRFSHDFHFVGKPDLTKQTRLTGGEFGGNFLRRKDPPYLATMVSFSNLNTAKNSKSVSKGHGRVDKRQFFAEKTRNEADFKVKANTPPIERTVRAGIEHENIGPYVQVHSERDCLSTLCSGTGTAQGKADLNKILHRSNHIYTPRFNQEANGKDVNGSFREKAAIVQHDLKMGIPLSLQPPNAVQRSSSSDRSYIYRNLNTLKRTTDREPIALKGDQYPALTMARSRDPIKNVVTPAKAASFPVQMPNYLPMKVSNIKDQYSFLTTEVATHNGEVVFFLDRGQLSKGEILKTTINPYRSVLASAKVADEKEPNTQRTFDNYILTRSETTINELTNKGVGDRGVMTVAKTIKDSVNAVRPSEAKEMIGNVSDELSESLKRDLVGNMMVKDQHLRNDGTTTEKVSDTQILMGIEPPDNKNVIFNEAMTNVIMAPQHISTLQTELDNHGIVPYAQICRMIGDRSAFQLIRDNSSHASIASNGVHWIYFDDQRDVAAKARWSEDMGLGGIALFSLNEDDWEGNCDPNGTPFRIARTVWKIIG</sequence>
<feature type="chain" id="PRO_5029461621" description="GH18 domain-containing protein" evidence="1">
    <location>
        <begin position="25"/>
        <end position="1006"/>
    </location>
</feature>
<dbReference type="GO" id="GO:0004568">
    <property type="term" value="F:chitinase activity"/>
    <property type="evidence" value="ECO:0007669"/>
    <property type="project" value="TreeGrafter"/>
</dbReference>
<dbReference type="InterPro" id="IPR017853">
    <property type="entry name" value="GH"/>
</dbReference>
<dbReference type="SMART" id="SM00636">
    <property type="entry name" value="Glyco_18"/>
    <property type="match status" value="1"/>
</dbReference>
<evidence type="ECO:0000259" key="2">
    <source>
        <dbReference type="PROSITE" id="PS51910"/>
    </source>
</evidence>
<dbReference type="Pfam" id="PF00704">
    <property type="entry name" value="Glyco_hydro_18"/>
    <property type="match status" value="1"/>
</dbReference>
<dbReference type="RefSeq" id="XP_022661344.1">
    <property type="nucleotide sequence ID" value="XM_022805609.1"/>
</dbReference>
<dbReference type="SUPFAM" id="SSF51445">
    <property type="entry name" value="(Trans)glycosidases"/>
    <property type="match status" value="1"/>
</dbReference>
<keyword evidence="4" id="KW-1185">Reference proteome</keyword>
<dbReference type="InterPro" id="IPR029070">
    <property type="entry name" value="Chitinase_insertion_sf"/>
</dbReference>
<dbReference type="InParanoid" id="A0A7M7K4Y6"/>
<proteinExistence type="predicted"/>
<dbReference type="AlphaFoldDB" id="A0A7M7K4Y6"/>
<evidence type="ECO:0000313" key="3">
    <source>
        <dbReference type="EnsemblMetazoa" id="XP_022661344"/>
    </source>
</evidence>
<dbReference type="GeneID" id="111250401"/>
<dbReference type="PANTHER" id="PTHR11177">
    <property type="entry name" value="CHITINASE"/>
    <property type="match status" value="1"/>
</dbReference>
<dbReference type="PROSITE" id="PS51910">
    <property type="entry name" value="GH18_2"/>
    <property type="match status" value="1"/>
</dbReference>